<protein>
    <submittedName>
        <fullName evidence="3">Phage tail repeat like</fullName>
    </submittedName>
</protein>
<dbReference type="PROSITE" id="PS00018">
    <property type="entry name" value="EF_HAND_1"/>
    <property type="match status" value="1"/>
</dbReference>
<dbReference type="InterPro" id="IPR018247">
    <property type="entry name" value="EF_Hand_1_Ca_BS"/>
</dbReference>
<evidence type="ECO:0000259" key="2">
    <source>
        <dbReference type="PROSITE" id="PS50222"/>
    </source>
</evidence>
<dbReference type="GO" id="GO:0005509">
    <property type="term" value="F:calcium ion binding"/>
    <property type="evidence" value="ECO:0007669"/>
    <property type="project" value="InterPro"/>
</dbReference>
<feature type="compositionally biased region" description="Low complexity" evidence="1">
    <location>
        <begin position="299"/>
        <end position="315"/>
    </location>
</feature>
<dbReference type="PROSITE" id="PS50222">
    <property type="entry name" value="EF_HAND_2"/>
    <property type="match status" value="1"/>
</dbReference>
<dbReference type="EMBL" id="FODS01000015">
    <property type="protein sequence ID" value="SEO90447.1"/>
    <property type="molecule type" value="Genomic_DNA"/>
</dbReference>
<accession>A0A1H8THT4</accession>
<name>A0A1H8THT4_9RHOB</name>
<feature type="region of interest" description="Disordered" evidence="1">
    <location>
        <begin position="296"/>
        <end position="315"/>
    </location>
</feature>
<proteinExistence type="predicted"/>
<dbReference type="OrthoDB" id="6458359at2"/>
<evidence type="ECO:0000313" key="3">
    <source>
        <dbReference type="EMBL" id="SEO90447.1"/>
    </source>
</evidence>
<dbReference type="RefSeq" id="WP_093119092.1">
    <property type="nucleotide sequence ID" value="NZ_FODS01000015.1"/>
</dbReference>
<dbReference type="AlphaFoldDB" id="A0A1H8THT4"/>
<dbReference type="PANTHER" id="PTHR35191:SF1">
    <property type="entry name" value="PROPHAGE SIDE TAIL FIBER PROTEIN HOMOLOG STFQ-RELATED"/>
    <property type="match status" value="1"/>
</dbReference>
<dbReference type="STRING" id="569882.SAMN04490248_115106"/>
<sequence length="419" mass="40331">MANTIQFKRRVSGNAGAPAALKSGEVAHNEVDDTLYIGKGDDGGGNATSIVALAGAGAFMATTGTQTIAGKKTFSAVPAASQDAAAAADLVRKSQLETLLGGKASSSHTHGVSDVSGLQAALDGKAESGHTHTAVAISDSTLAGRALLMAANADAQRTALGLGSAALSSTSAFAAAAHGHAISDITNLQAALNATAPLASPGLTGTPTAPTATGGTNTTQIATTAFVQSAVASFGAGDMLAGTYDTDADGKVDAAEVADAVAWSGITGKPATFAPSAHGHAISQVTGLQAALDDKAPLTSPGFSGTPTAPTAASSSNSTQIATTAFVSAAIGALIDAAPGALDTLSELAAALGNDPDFATTVTNGLAGKLGKSANLSDLADMATARSNLGLAGMATQAASNVAITGGSISGVALDGGTF</sequence>
<gene>
    <name evidence="3" type="ORF">SAMN04490248_115106</name>
</gene>
<evidence type="ECO:0000313" key="4">
    <source>
        <dbReference type="Proteomes" id="UP000198893"/>
    </source>
</evidence>
<keyword evidence="4" id="KW-1185">Reference proteome</keyword>
<dbReference type="InterPro" id="IPR002048">
    <property type="entry name" value="EF_hand_dom"/>
</dbReference>
<reference evidence="3 4" key="1">
    <citation type="submission" date="2016-10" db="EMBL/GenBank/DDBJ databases">
        <authorList>
            <person name="de Groot N.N."/>
        </authorList>
    </citation>
    <scope>NUCLEOTIDE SEQUENCE [LARGE SCALE GENOMIC DNA]</scope>
    <source>
        <strain evidence="3 4">DSM 27842</strain>
    </source>
</reference>
<feature type="domain" description="EF-hand" evidence="2">
    <location>
        <begin position="244"/>
        <end position="267"/>
    </location>
</feature>
<organism evidence="3 4">
    <name type="scientific">Salinihabitans flavidus</name>
    <dbReference type="NCBI Taxonomy" id="569882"/>
    <lineage>
        <taxon>Bacteria</taxon>
        <taxon>Pseudomonadati</taxon>
        <taxon>Pseudomonadota</taxon>
        <taxon>Alphaproteobacteria</taxon>
        <taxon>Rhodobacterales</taxon>
        <taxon>Roseobacteraceae</taxon>
        <taxon>Salinihabitans</taxon>
    </lineage>
</organism>
<dbReference type="Proteomes" id="UP000198893">
    <property type="component" value="Unassembled WGS sequence"/>
</dbReference>
<dbReference type="Pfam" id="PF12789">
    <property type="entry name" value="PTR"/>
    <property type="match status" value="3"/>
</dbReference>
<dbReference type="PANTHER" id="PTHR35191">
    <property type="entry name" value="PROPHAGE SIDE TAIL FIBER PROTEIN HOMOLOG STFQ-RELATED"/>
    <property type="match status" value="1"/>
</dbReference>
<dbReference type="InterPro" id="IPR051934">
    <property type="entry name" value="Phage_Tail_Fiber_Structural"/>
</dbReference>
<evidence type="ECO:0000256" key="1">
    <source>
        <dbReference type="SAM" id="MobiDB-lite"/>
    </source>
</evidence>